<organism evidence="2 3">
    <name type="scientific">Oedothorax gibbosus</name>
    <dbReference type="NCBI Taxonomy" id="931172"/>
    <lineage>
        <taxon>Eukaryota</taxon>
        <taxon>Metazoa</taxon>
        <taxon>Ecdysozoa</taxon>
        <taxon>Arthropoda</taxon>
        <taxon>Chelicerata</taxon>
        <taxon>Arachnida</taxon>
        <taxon>Araneae</taxon>
        <taxon>Araneomorphae</taxon>
        <taxon>Entelegynae</taxon>
        <taxon>Araneoidea</taxon>
        <taxon>Linyphiidae</taxon>
        <taxon>Erigoninae</taxon>
        <taxon>Oedothorax</taxon>
    </lineage>
</organism>
<proteinExistence type="predicted"/>
<keyword evidence="1" id="KW-1133">Transmembrane helix</keyword>
<comment type="caution">
    <text evidence="2">The sequence shown here is derived from an EMBL/GenBank/DDBJ whole genome shotgun (WGS) entry which is preliminary data.</text>
</comment>
<dbReference type="Proteomes" id="UP000827092">
    <property type="component" value="Unassembled WGS sequence"/>
</dbReference>
<dbReference type="EMBL" id="JAFNEN010001049">
    <property type="protein sequence ID" value="KAG8175175.1"/>
    <property type="molecule type" value="Genomic_DNA"/>
</dbReference>
<protein>
    <submittedName>
        <fullName evidence="2">Uncharacterized protein</fullName>
    </submittedName>
</protein>
<accession>A0AAV6TUP8</accession>
<name>A0AAV6TUP8_9ARAC</name>
<keyword evidence="3" id="KW-1185">Reference proteome</keyword>
<keyword evidence="1" id="KW-0472">Membrane</keyword>
<sequence>MNKKETPYFSPNQKYAYYINDPDSRSKRLTIERVPLESLKSTQDANLPFVQANFGLKQKKSISMKDQVGSKYYPNAYSALKEKNFDSNNNHIQHARHWSDEKSPLRSNRKIYQRNPPQQFYQNKNYPDPKFAVNRFYASKGTRHFSEKTTFPIRGKKFDENQYIKNYLNYIREKNNDNFGNFYSNNKFMINRSVQPASTKHAYEKKSSRHAGKKLNENQAFRNYVRKNNNRNIFETFYSNDNFMANVRNRSVNQASTKHAYKQTSTHTRKKLNDNQAFKNYFMESNNNKFGNISSNPNSTAIVQIRSVNKAPWNGMNDFNHSETTSAKNSITLLTAFVLVLLIFSVVVIIISATYYFVNTYRKYATKSQRVTKRKRKSRKKELYKDINYHQLRKTCESSSESLNPGLNQEDFRGIPAENYIDSKHTFSSHVRDIQCCEMQFKNNCSNQTALLHSPKYLANFYETQCLGLKNEGDYSSENETMNNSESPISLTNANWILQNALPNSVTQSDTALKTTLLEEQDLNSAKYRTESSFSDGPLEYFKREDELSKSSKSFSEISNTDESERDFKDALEQLPDMNRQHNFKNDADLASDLDKSNLETVASLFRSSSSSLSDESQYYAHSYKHICYSPQVPI</sequence>
<evidence type="ECO:0000256" key="1">
    <source>
        <dbReference type="SAM" id="Phobius"/>
    </source>
</evidence>
<reference evidence="2 3" key="1">
    <citation type="journal article" date="2022" name="Nat. Ecol. Evol.">
        <title>A masculinizing supergene underlies an exaggerated male reproductive morph in a spider.</title>
        <authorList>
            <person name="Hendrickx F."/>
            <person name="De Corte Z."/>
            <person name="Sonet G."/>
            <person name="Van Belleghem S.M."/>
            <person name="Kostlbacher S."/>
            <person name="Vangestel C."/>
        </authorList>
    </citation>
    <scope>NUCLEOTIDE SEQUENCE [LARGE SCALE GENOMIC DNA]</scope>
    <source>
        <strain evidence="2">W744_W776</strain>
    </source>
</reference>
<evidence type="ECO:0000313" key="2">
    <source>
        <dbReference type="EMBL" id="KAG8175175.1"/>
    </source>
</evidence>
<feature type="transmembrane region" description="Helical" evidence="1">
    <location>
        <begin position="333"/>
        <end position="358"/>
    </location>
</feature>
<gene>
    <name evidence="2" type="ORF">JTE90_004752</name>
</gene>
<keyword evidence="1" id="KW-0812">Transmembrane</keyword>
<evidence type="ECO:0000313" key="3">
    <source>
        <dbReference type="Proteomes" id="UP000827092"/>
    </source>
</evidence>
<dbReference type="AlphaFoldDB" id="A0AAV6TUP8"/>